<accession>A0ABX7IA48</accession>
<organism evidence="3 4">
    <name type="scientific">Dyadobacter sandarakinus</name>
    <dbReference type="NCBI Taxonomy" id="2747268"/>
    <lineage>
        <taxon>Bacteria</taxon>
        <taxon>Pseudomonadati</taxon>
        <taxon>Bacteroidota</taxon>
        <taxon>Cytophagia</taxon>
        <taxon>Cytophagales</taxon>
        <taxon>Spirosomataceae</taxon>
        <taxon>Dyadobacter</taxon>
    </lineage>
</organism>
<dbReference type="SUPFAM" id="SSF52129">
    <property type="entry name" value="Caspase-like"/>
    <property type="match status" value="1"/>
</dbReference>
<dbReference type="Gene3D" id="3.40.50.1460">
    <property type="match status" value="1"/>
</dbReference>
<feature type="domain" description="Gingipain" evidence="2">
    <location>
        <begin position="394"/>
        <end position="746"/>
    </location>
</feature>
<dbReference type="Pfam" id="PF01364">
    <property type="entry name" value="Peptidase_C25"/>
    <property type="match status" value="1"/>
</dbReference>
<evidence type="ECO:0000313" key="4">
    <source>
        <dbReference type="Proteomes" id="UP000612680"/>
    </source>
</evidence>
<name>A0ABX7IA48_9BACT</name>
<dbReference type="CDD" id="cd02258">
    <property type="entry name" value="Peptidase_C25_N"/>
    <property type="match status" value="1"/>
</dbReference>
<proteinExistence type="predicted"/>
<evidence type="ECO:0000256" key="1">
    <source>
        <dbReference type="SAM" id="SignalP"/>
    </source>
</evidence>
<dbReference type="InterPro" id="IPR001769">
    <property type="entry name" value="Gingipain"/>
</dbReference>
<keyword evidence="1" id="KW-0732">Signal</keyword>
<protein>
    <recommendedName>
        <fullName evidence="2">Gingipain domain-containing protein</fullName>
    </recommendedName>
</protein>
<dbReference type="RefSeq" id="WP_204657330.1">
    <property type="nucleotide sequence ID" value="NZ_CP056775.1"/>
</dbReference>
<keyword evidence="4" id="KW-1185">Reference proteome</keyword>
<sequence length="1078" mass="118774">MRGFFARTLLFYIGISFFNASAAQQLAGNEWIDTARTYLRIPVVSDGMYRISAAALAEAGVPAATVPAGTFRMYRRGREVAIEVHAAPSGLLDSTGYLIFYGQKNDGAADSWLYAAPSAIPNVHYSLFTDTAAYFLTWDGPAGLRMDTADVVAMHHTAGYYLAETLQLYTSYYAPGPFYPPGSNFENGSALSGYDHGEGWTGQEIMPGQMHELSADLQHPTIERFDEATVTLCLTGRSPGMHRVEVWSGKGIHKKRKLGLAELFDFETKQTVFSLNAEDLTGSTQVCLTIIPVQSTGSLSVSWLKVQYPQHSTPGDTTSQQAIFPPPGYHALKISGEEQAYFDCTNPLAPRRLLPAGGNIPAGKGPIVAVRSYRPIPKSALVNFSSWDRDHTDYLIITHPLLRRLGENQDPVLAYAGYRASAAGGSYRPCIVSIEDVYNTFNAGDPGPAGIRKMVRWFQEGGKLKFVFLIGHATDPQTARKSPEASQLNMVPNAGWPGSDWLLVENGDGQPLVPVGRLNAVSPQQVWDYLQKVKAMEAQASNAEWRKNVLHLSGGRSPEELRAFREFMDTLSWNIGLSPAGAAVQHMAKQTMSYTEPAGAFDPVNRGVSLLTYFGHSGLDVTDFDIGLAGAPGAKYANHPRYPAVIVNGCAAGSIFHSDHTLSQHWIFAPGSGAVLFLAHTFNGTAHSLMRYTKCIYEVLADPLFTSEPFGVILREAMIRNQARNSDIFDQITMQQMLLHGDPAIRIFPARLPDYVPVSAQVLEKKDSISLLVQIRNDGRYRHEKGILEVRRQQTRETFRAPFTAMPITDSVRMLIPSGSRLTSIETWEITIDPDSLLAEEEETNNKIVVKTADKLHTDTGEDRIAPVLDVLIDDRRLANHDFAASMPVFSFTLTDDRTLPTDTSCLSVWLRRQCTGCEWSSIPMKTSVLTTLSDKNLNIKLSPESPLPPGTYELLADVRDGSYNFAAPYHVLFEVGEIAEIRLIEVSPNPSASWYRFVVQCSGLTHPADLHIVVTDLKGHTVASLFLKLQNGRNECFWDPGLAPAGTLLYRMDCNPKLLRVTPDAARMMTGRLLWTG</sequence>
<feature type="chain" id="PRO_5045344225" description="Gingipain domain-containing protein" evidence="1">
    <location>
        <begin position="23"/>
        <end position="1078"/>
    </location>
</feature>
<feature type="signal peptide" evidence="1">
    <location>
        <begin position="1"/>
        <end position="22"/>
    </location>
</feature>
<gene>
    <name evidence="3" type="ORF">HWI92_16560</name>
</gene>
<reference evidence="3 4" key="1">
    <citation type="submission" date="2020-06" db="EMBL/GenBank/DDBJ databases">
        <title>Dyadobacter sandarakinus sp. nov., isolated from the soil of the Arctic Yellow River Station.</title>
        <authorList>
            <person name="Zhang Y."/>
            <person name="Peng F."/>
        </authorList>
    </citation>
    <scope>NUCLEOTIDE SEQUENCE [LARGE SCALE GENOMIC DNA]</scope>
    <source>
        <strain evidence="3 4">Q3-56</strain>
    </source>
</reference>
<evidence type="ECO:0000259" key="2">
    <source>
        <dbReference type="Pfam" id="PF01364"/>
    </source>
</evidence>
<dbReference type="EMBL" id="CP056775">
    <property type="protein sequence ID" value="QRR02407.1"/>
    <property type="molecule type" value="Genomic_DNA"/>
</dbReference>
<dbReference type="Proteomes" id="UP000612680">
    <property type="component" value="Chromosome"/>
</dbReference>
<evidence type="ECO:0000313" key="3">
    <source>
        <dbReference type="EMBL" id="QRR02407.1"/>
    </source>
</evidence>
<dbReference type="InterPro" id="IPR029030">
    <property type="entry name" value="Caspase-like_dom_sf"/>
</dbReference>